<dbReference type="GO" id="GO:0005886">
    <property type="term" value="C:plasma membrane"/>
    <property type="evidence" value="ECO:0007669"/>
    <property type="project" value="TreeGrafter"/>
</dbReference>
<dbReference type="SUPFAM" id="SSF52540">
    <property type="entry name" value="P-loop containing nucleoside triphosphate hydrolases"/>
    <property type="match status" value="1"/>
</dbReference>
<reference evidence="4 6" key="1">
    <citation type="submission" date="2023-10" db="EMBL/GenBank/DDBJ databases">
        <title>Whole Genome based description of the genera Actinobaculum and Actinotignum reveals a complex phylogenetic relationship within the species included in the genus Actinotignum.</title>
        <authorList>
            <person name="Jensen C.S."/>
            <person name="Dargis R."/>
            <person name="Kemp M."/>
            <person name="Christensen J.J."/>
        </authorList>
    </citation>
    <scope>NUCLEOTIDE SEQUENCE</scope>
    <source>
        <strain evidence="5 6">SLA_B089</strain>
        <strain evidence="4">SLA_B245</strain>
    </source>
</reference>
<dbReference type="InterPro" id="IPR015854">
    <property type="entry name" value="ABC_transpr_LolD-like"/>
</dbReference>
<gene>
    <name evidence="4" type="ORF">R6G74_08915</name>
    <name evidence="5" type="ORF">R6P33_01850</name>
</gene>
<dbReference type="PANTHER" id="PTHR24220">
    <property type="entry name" value="IMPORT ATP-BINDING PROTEIN"/>
    <property type="match status" value="1"/>
</dbReference>
<dbReference type="PANTHER" id="PTHR24220:SF659">
    <property type="entry name" value="TRANSPORTER, PUTATIVE-RELATED"/>
    <property type="match status" value="1"/>
</dbReference>
<dbReference type="GO" id="GO:0016887">
    <property type="term" value="F:ATP hydrolysis activity"/>
    <property type="evidence" value="ECO:0007669"/>
    <property type="project" value="InterPro"/>
</dbReference>
<dbReference type="Proteomes" id="UP001284901">
    <property type="component" value="Unassembled WGS sequence"/>
</dbReference>
<dbReference type="AlphaFoldDB" id="A0AAW9HEM5"/>
<dbReference type="Proteomes" id="UP001288320">
    <property type="component" value="Unassembled WGS sequence"/>
</dbReference>
<proteinExistence type="predicted"/>
<dbReference type="EMBL" id="JAWNFV010000024">
    <property type="protein sequence ID" value="MDY5141424.1"/>
    <property type="molecule type" value="Genomic_DNA"/>
</dbReference>
<keyword evidence="6" id="KW-1185">Reference proteome</keyword>
<dbReference type="EMBL" id="JAWNFY010000004">
    <property type="protein sequence ID" value="MDY5145767.1"/>
    <property type="molecule type" value="Genomic_DNA"/>
</dbReference>
<comment type="caution">
    <text evidence="4">The sequence shown here is derived from an EMBL/GenBank/DDBJ whole genome shotgun (WGS) entry which is preliminary data.</text>
</comment>
<evidence type="ECO:0000313" key="5">
    <source>
        <dbReference type="EMBL" id="MDY5145767.1"/>
    </source>
</evidence>
<dbReference type="GO" id="GO:0022857">
    <property type="term" value="F:transmembrane transporter activity"/>
    <property type="evidence" value="ECO:0007669"/>
    <property type="project" value="TreeGrafter"/>
</dbReference>
<feature type="domain" description="ABC transporter" evidence="3">
    <location>
        <begin position="3"/>
        <end position="233"/>
    </location>
</feature>
<organism evidence="4 7">
    <name type="scientific">Actinotignum timonense</name>
    <dbReference type="NCBI Taxonomy" id="1870995"/>
    <lineage>
        <taxon>Bacteria</taxon>
        <taxon>Bacillati</taxon>
        <taxon>Actinomycetota</taxon>
        <taxon>Actinomycetes</taxon>
        <taxon>Actinomycetales</taxon>
        <taxon>Actinomycetaceae</taxon>
        <taxon>Actinotignum</taxon>
    </lineage>
</organism>
<keyword evidence="2 4" id="KW-0067">ATP-binding</keyword>
<evidence type="ECO:0000313" key="7">
    <source>
        <dbReference type="Proteomes" id="UP001288320"/>
    </source>
</evidence>
<dbReference type="GeneID" id="92813528"/>
<name>A0AAW9HEM5_9ACTO</name>
<dbReference type="RefSeq" id="WP_087069951.1">
    <property type="nucleotide sequence ID" value="NZ_CAUPFC010000017.1"/>
</dbReference>
<evidence type="ECO:0000313" key="6">
    <source>
        <dbReference type="Proteomes" id="UP001284901"/>
    </source>
</evidence>
<dbReference type="InterPro" id="IPR003593">
    <property type="entry name" value="AAA+_ATPase"/>
</dbReference>
<evidence type="ECO:0000313" key="4">
    <source>
        <dbReference type="EMBL" id="MDY5141424.1"/>
    </source>
</evidence>
<evidence type="ECO:0000259" key="3">
    <source>
        <dbReference type="PROSITE" id="PS50893"/>
    </source>
</evidence>
<dbReference type="SMART" id="SM00382">
    <property type="entry name" value="AAA"/>
    <property type="match status" value="1"/>
</dbReference>
<accession>A0AAW9HEM5</accession>
<dbReference type="InterPro" id="IPR003439">
    <property type="entry name" value="ABC_transporter-like_ATP-bd"/>
</dbReference>
<evidence type="ECO:0000256" key="1">
    <source>
        <dbReference type="ARBA" id="ARBA00022741"/>
    </source>
</evidence>
<dbReference type="PROSITE" id="PS50893">
    <property type="entry name" value="ABC_TRANSPORTER_2"/>
    <property type="match status" value="1"/>
</dbReference>
<dbReference type="Pfam" id="PF00005">
    <property type="entry name" value="ABC_tran"/>
    <property type="match status" value="1"/>
</dbReference>
<dbReference type="GO" id="GO:0005524">
    <property type="term" value="F:ATP binding"/>
    <property type="evidence" value="ECO:0007669"/>
    <property type="project" value="UniProtKB-KW"/>
</dbReference>
<keyword evidence="1" id="KW-0547">Nucleotide-binding</keyword>
<evidence type="ECO:0000256" key="2">
    <source>
        <dbReference type="ARBA" id="ARBA00022840"/>
    </source>
</evidence>
<dbReference type="PROSITE" id="PS00211">
    <property type="entry name" value="ABC_TRANSPORTER_1"/>
    <property type="match status" value="1"/>
</dbReference>
<dbReference type="InterPro" id="IPR017871">
    <property type="entry name" value="ABC_transporter-like_CS"/>
</dbReference>
<dbReference type="InterPro" id="IPR027417">
    <property type="entry name" value="P-loop_NTPase"/>
</dbReference>
<dbReference type="Gene3D" id="3.40.50.300">
    <property type="entry name" value="P-loop containing nucleotide triphosphate hydrolases"/>
    <property type="match status" value="1"/>
</dbReference>
<sequence>MSILHCDNLVCGYTHPLFSPITFTLNGGDTLTVMGRSGVGKTTLLTTILGMHKPISGTIEVNDTNIHHLPFNRLARLRSTTIGTVFQHGELIAGYTALDNVMLPRLLWNRHDGDVATEASELLGTLGVLPQTMAENLSGGERQRVALARALINHPRLLVADEPTGALDTELRDEVLSLILDTVRERDCALLLVTHDPSIAARTDRTLVLQPILPPNAQLEGAQPEAARATAAAG</sequence>
<protein>
    <submittedName>
        <fullName evidence="4">ATP-binding cassette domain-containing protein</fullName>
    </submittedName>
</protein>